<gene>
    <name evidence="2" type="ORF">EDF87_11346</name>
</gene>
<reference evidence="2 3" key="1">
    <citation type="submission" date="2019-03" db="EMBL/GenBank/DDBJ databases">
        <title>Genomic analyses of the natural microbiome of Caenorhabditis elegans.</title>
        <authorList>
            <person name="Samuel B."/>
        </authorList>
    </citation>
    <scope>NUCLEOTIDE SEQUENCE [LARGE SCALE GENOMIC DNA]</scope>
    <source>
        <strain evidence="2 3">BIGb0525</strain>
    </source>
</reference>
<evidence type="ECO:0000313" key="2">
    <source>
        <dbReference type="EMBL" id="TDV42920.1"/>
    </source>
</evidence>
<dbReference type="AlphaFoldDB" id="A0A4R7V248"/>
<name>A0A4R7V248_9PSED</name>
<keyword evidence="1" id="KW-0472">Membrane</keyword>
<accession>A0A4R7V248</accession>
<dbReference type="EMBL" id="SOCQ01000013">
    <property type="protein sequence ID" value="TDV42920.1"/>
    <property type="molecule type" value="Genomic_DNA"/>
</dbReference>
<keyword evidence="1" id="KW-0812">Transmembrane</keyword>
<feature type="transmembrane region" description="Helical" evidence="1">
    <location>
        <begin position="18"/>
        <end position="35"/>
    </location>
</feature>
<dbReference type="RefSeq" id="WP_134176977.1">
    <property type="nucleotide sequence ID" value="NZ_SOCQ01000013.1"/>
</dbReference>
<protein>
    <submittedName>
        <fullName evidence="2">Uncharacterized protein</fullName>
    </submittedName>
</protein>
<evidence type="ECO:0000256" key="1">
    <source>
        <dbReference type="SAM" id="Phobius"/>
    </source>
</evidence>
<keyword evidence="1" id="KW-1133">Transmembrane helix</keyword>
<proteinExistence type="predicted"/>
<dbReference type="Proteomes" id="UP000295804">
    <property type="component" value="Unassembled WGS sequence"/>
</dbReference>
<organism evidence="2 3">
    <name type="scientific">Pseudomonas helmanticensis</name>
    <dbReference type="NCBI Taxonomy" id="1471381"/>
    <lineage>
        <taxon>Bacteria</taxon>
        <taxon>Pseudomonadati</taxon>
        <taxon>Pseudomonadota</taxon>
        <taxon>Gammaproteobacteria</taxon>
        <taxon>Pseudomonadales</taxon>
        <taxon>Pseudomonadaceae</taxon>
        <taxon>Pseudomonas</taxon>
    </lineage>
</organism>
<evidence type="ECO:0000313" key="3">
    <source>
        <dbReference type="Proteomes" id="UP000295804"/>
    </source>
</evidence>
<comment type="caution">
    <text evidence="2">The sequence shown here is derived from an EMBL/GenBank/DDBJ whole genome shotgun (WGS) entry which is preliminary data.</text>
</comment>
<sequence length="175" mass="19065">MDQNKNNAKTEKTIAQKVALAVSWIIVAASVWYWLSPNEPIPVKPAVAQTAEQQQTPTVYTSASPQALASATQYLADLDSAMSRGVQILKANNLKDLSAHSQHFKTLRANGQAQFGRSVFEPLGHCASAGIFANSWWQAEVSASRNADKETTQGTQSHWEQYSSNKEMCLKAVAA</sequence>